<dbReference type="OrthoDB" id="9787486at2"/>
<keyword evidence="2" id="KW-0560">Oxidoreductase</keyword>
<accession>A0A3P3EP74</accession>
<evidence type="ECO:0000313" key="4">
    <source>
        <dbReference type="Proteomes" id="UP000273786"/>
    </source>
</evidence>
<proteinExistence type="inferred from homology"/>
<protein>
    <submittedName>
        <fullName evidence="3">Short chain dehydrogenase</fullName>
    </submittedName>
</protein>
<evidence type="ECO:0000256" key="1">
    <source>
        <dbReference type="ARBA" id="ARBA00006484"/>
    </source>
</evidence>
<dbReference type="NCBIfam" id="NF005754">
    <property type="entry name" value="PRK07578.1"/>
    <property type="match status" value="1"/>
</dbReference>
<evidence type="ECO:0000313" key="3">
    <source>
        <dbReference type="EMBL" id="RRH88210.1"/>
    </source>
</evidence>
<gene>
    <name evidence="3" type="ORF">EH240_35605</name>
</gene>
<organism evidence="3 4">
    <name type="scientific">Mesorhizobium tamadayense</name>
    <dbReference type="NCBI Taxonomy" id="425306"/>
    <lineage>
        <taxon>Bacteria</taxon>
        <taxon>Pseudomonadati</taxon>
        <taxon>Pseudomonadota</taxon>
        <taxon>Alphaproteobacteria</taxon>
        <taxon>Hyphomicrobiales</taxon>
        <taxon>Phyllobacteriaceae</taxon>
        <taxon>Mesorhizobium</taxon>
    </lineage>
</organism>
<name>A0A3P3EP74_9HYPH</name>
<dbReference type="InterPro" id="IPR002347">
    <property type="entry name" value="SDR_fam"/>
</dbReference>
<dbReference type="PANTHER" id="PTHR43477">
    <property type="entry name" value="DIHYDROANTICAPSIN 7-DEHYDROGENASE"/>
    <property type="match status" value="1"/>
</dbReference>
<comment type="similarity">
    <text evidence="1">Belongs to the short-chain dehydrogenases/reductases (SDR) family.</text>
</comment>
<dbReference type="GO" id="GO:0016491">
    <property type="term" value="F:oxidoreductase activity"/>
    <property type="evidence" value="ECO:0007669"/>
    <property type="project" value="UniProtKB-KW"/>
</dbReference>
<dbReference type="AlphaFoldDB" id="A0A3P3EP74"/>
<dbReference type="InterPro" id="IPR051122">
    <property type="entry name" value="SDR_DHRS6-like"/>
</dbReference>
<comment type="caution">
    <text evidence="3">The sequence shown here is derived from an EMBL/GenBank/DDBJ whole genome shotgun (WGS) entry which is preliminary data.</text>
</comment>
<keyword evidence="4" id="KW-1185">Reference proteome</keyword>
<dbReference type="Proteomes" id="UP000273786">
    <property type="component" value="Unassembled WGS sequence"/>
</dbReference>
<dbReference type="EMBL" id="RQXT01000093">
    <property type="protein sequence ID" value="RRH88210.1"/>
    <property type="molecule type" value="Genomic_DNA"/>
</dbReference>
<dbReference type="Gene3D" id="3.40.50.720">
    <property type="entry name" value="NAD(P)-binding Rossmann-like Domain"/>
    <property type="match status" value="1"/>
</dbReference>
<dbReference type="PANTHER" id="PTHR43477:SF1">
    <property type="entry name" value="DIHYDROANTICAPSIN 7-DEHYDROGENASE"/>
    <property type="match status" value="1"/>
</dbReference>
<dbReference type="InterPro" id="IPR036291">
    <property type="entry name" value="NAD(P)-bd_dom_sf"/>
</dbReference>
<evidence type="ECO:0000256" key="2">
    <source>
        <dbReference type="ARBA" id="ARBA00023002"/>
    </source>
</evidence>
<dbReference type="RefSeq" id="WP_125007028.1">
    <property type="nucleotide sequence ID" value="NZ_RQXT01000093.1"/>
</dbReference>
<reference evidence="3 4" key="1">
    <citation type="submission" date="2018-11" db="EMBL/GenBank/DDBJ databases">
        <title>the genome of Mesorhizobium tamadayense DSM 28320.</title>
        <authorList>
            <person name="Gao J."/>
        </authorList>
    </citation>
    <scope>NUCLEOTIDE SEQUENCE [LARGE SCALE GENOMIC DNA]</scope>
    <source>
        <strain evidence="3 4">DSM 28320</strain>
    </source>
</reference>
<dbReference type="Pfam" id="PF13561">
    <property type="entry name" value="adh_short_C2"/>
    <property type="match status" value="1"/>
</dbReference>
<dbReference type="CDD" id="cd11731">
    <property type="entry name" value="Lin1944_like_SDR_c"/>
    <property type="match status" value="1"/>
</dbReference>
<dbReference type="SUPFAM" id="SSF51735">
    <property type="entry name" value="NAD(P)-binding Rossmann-fold domains"/>
    <property type="match status" value="1"/>
</dbReference>
<sequence length="204" mass="22040">MRIVHVGASGVIGKAVSAELARRHDLIAVGRSTGDFQADIDNPSSISRMFSQIGEFDALICTAGAVQFAPLADFTIEQYAIGLQSKLMGQVNLVRLGLEFLREEGSFTLTSGPTNDDPISLGTSSAMVNGALEGFVRSAAIELRQDRRINLVSPTMLEESSRLYSPYFQGSKAVATTDVVLGYVKSVEGRQTGCVYRIGWSRDR</sequence>